<gene>
    <name evidence="4" type="ORF">NRB20_48580</name>
</gene>
<dbReference type="Gene3D" id="3.40.50.720">
    <property type="entry name" value="NAD(P)-binding Rossmann-like Domain"/>
    <property type="match status" value="1"/>
</dbReference>
<organism evidence="4 5">
    <name type="scientific">Nocardia macrotermitis</name>
    <dbReference type="NCBI Taxonomy" id="2585198"/>
    <lineage>
        <taxon>Bacteria</taxon>
        <taxon>Bacillati</taxon>
        <taxon>Actinomycetota</taxon>
        <taxon>Actinomycetes</taxon>
        <taxon>Mycobacteriales</taxon>
        <taxon>Nocardiaceae</taxon>
        <taxon>Nocardia</taxon>
    </lineage>
</organism>
<evidence type="ECO:0000313" key="4">
    <source>
        <dbReference type="EMBL" id="MQY21745.1"/>
    </source>
</evidence>
<dbReference type="PANTHER" id="PTHR44196">
    <property type="entry name" value="DEHYDROGENASE/REDUCTASE SDR FAMILY MEMBER 7B"/>
    <property type="match status" value="1"/>
</dbReference>
<dbReference type="OrthoDB" id="9797538at2"/>
<dbReference type="Pfam" id="PF00106">
    <property type="entry name" value="adh_short"/>
    <property type="match status" value="1"/>
</dbReference>
<dbReference type="GO" id="GO:0016491">
    <property type="term" value="F:oxidoreductase activity"/>
    <property type="evidence" value="ECO:0007669"/>
    <property type="project" value="UniProtKB-KW"/>
</dbReference>
<evidence type="ECO:0000259" key="3">
    <source>
        <dbReference type="SMART" id="SM00822"/>
    </source>
</evidence>
<keyword evidence="5" id="KW-1185">Reference proteome</keyword>
<proteinExistence type="inferred from homology"/>
<reference evidence="4 5" key="1">
    <citation type="submission" date="2019-10" db="EMBL/GenBank/DDBJ databases">
        <title>Nocardia macrotermitis sp. nov. and Nocardia aurantia sp. nov., isolated from the gut of fungus growing-termite Macrotermes natalensis.</title>
        <authorList>
            <person name="Benndorf R."/>
            <person name="Schwitalla J."/>
            <person name="Martin K."/>
            <person name="De Beer W."/>
            <person name="Kaster A.-K."/>
            <person name="Vollmers J."/>
            <person name="Poulsen M."/>
            <person name="Beemelmanns C."/>
        </authorList>
    </citation>
    <scope>NUCLEOTIDE SEQUENCE [LARGE SCALE GENOMIC DNA]</scope>
    <source>
        <strain evidence="4 5">RB20</strain>
    </source>
</reference>
<comment type="caution">
    <text evidence="4">The sequence shown here is derived from an EMBL/GenBank/DDBJ whole genome shotgun (WGS) entry which is preliminary data.</text>
</comment>
<dbReference type="RefSeq" id="WP_153412796.1">
    <property type="nucleotide sequence ID" value="NZ_WEGK01000011.1"/>
</dbReference>
<dbReference type="GO" id="GO:0016020">
    <property type="term" value="C:membrane"/>
    <property type="evidence" value="ECO:0007669"/>
    <property type="project" value="TreeGrafter"/>
</dbReference>
<dbReference type="PRINTS" id="PR00081">
    <property type="entry name" value="GDHRDH"/>
</dbReference>
<dbReference type="InterPro" id="IPR057326">
    <property type="entry name" value="KR_dom"/>
</dbReference>
<feature type="domain" description="Ketoreductase" evidence="3">
    <location>
        <begin position="5"/>
        <end position="192"/>
    </location>
</feature>
<dbReference type="SMART" id="SM00822">
    <property type="entry name" value="PKS_KR"/>
    <property type="match status" value="1"/>
</dbReference>
<dbReference type="AlphaFoldDB" id="A0A7K0D7K1"/>
<accession>A0A7K0D7K1</accession>
<dbReference type="PANTHER" id="PTHR44196:SF1">
    <property type="entry name" value="DEHYDROGENASE_REDUCTASE SDR FAMILY MEMBER 7B"/>
    <property type="match status" value="1"/>
</dbReference>
<dbReference type="Proteomes" id="UP000438448">
    <property type="component" value="Unassembled WGS sequence"/>
</dbReference>
<dbReference type="NCBIfam" id="NF006099">
    <property type="entry name" value="PRK08251.1"/>
    <property type="match status" value="1"/>
</dbReference>
<evidence type="ECO:0000313" key="5">
    <source>
        <dbReference type="Proteomes" id="UP000438448"/>
    </source>
</evidence>
<dbReference type="InterPro" id="IPR036291">
    <property type="entry name" value="NAD(P)-bd_dom_sf"/>
</dbReference>
<dbReference type="EMBL" id="WEGK01000011">
    <property type="protein sequence ID" value="MQY21745.1"/>
    <property type="molecule type" value="Genomic_DNA"/>
</dbReference>
<sequence>MPERRNILITGASSGLGAQLAREFAARGRNLALCARRLDRLEQLRAELLAAHPGITVSIAQLDVNEHARVFTVFREFAEELGGLDRVVVNAGLGKGQPIGSGRFDANAQTATTNFIAVLAQCEAAMEIFRAHDAGHLVVVSSMSALRGMPGNRTAYAASKAGAATLAEGIRADTLRTPIAVTTLFPGFIATDMTAAGGRAPLQVSTEKGVRAMVRAIERESATAKVPAWPWVPIGLALRWLPLRMVAAISG</sequence>
<name>A0A7K0D7K1_9NOCA</name>
<evidence type="ECO:0000256" key="1">
    <source>
        <dbReference type="ARBA" id="ARBA00006484"/>
    </source>
</evidence>
<evidence type="ECO:0000256" key="2">
    <source>
        <dbReference type="ARBA" id="ARBA00023002"/>
    </source>
</evidence>
<dbReference type="InterPro" id="IPR002347">
    <property type="entry name" value="SDR_fam"/>
</dbReference>
<dbReference type="SUPFAM" id="SSF51735">
    <property type="entry name" value="NAD(P)-binding Rossmann-fold domains"/>
    <property type="match status" value="1"/>
</dbReference>
<comment type="similarity">
    <text evidence="1">Belongs to the short-chain dehydrogenases/reductases (SDR) family.</text>
</comment>
<dbReference type="EC" id="1.-.-.-" evidence="4"/>
<protein>
    <submittedName>
        <fullName evidence="4">Putative oxidoreductase</fullName>
        <ecNumber evidence="4">1.-.-.-</ecNumber>
    </submittedName>
</protein>
<keyword evidence="2 4" id="KW-0560">Oxidoreductase</keyword>